<keyword evidence="6 7" id="KW-0012">Acyltransferase</keyword>
<evidence type="ECO:0000256" key="4">
    <source>
        <dbReference type="ARBA" id="ARBA00022679"/>
    </source>
</evidence>
<reference evidence="7 8" key="1">
    <citation type="submission" date="2017-08" db="EMBL/GenBank/DDBJ databases">
        <title>Fine stratification of microbial communities through a metagenomic profile of the photic zone.</title>
        <authorList>
            <person name="Haro-Moreno J.M."/>
            <person name="Lopez-Perez M."/>
            <person name="De La Torre J."/>
            <person name="Picazo A."/>
            <person name="Camacho A."/>
            <person name="Rodriguez-Valera F."/>
        </authorList>
    </citation>
    <scope>NUCLEOTIDE SEQUENCE [LARGE SCALE GENOMIC DNA]</scope>
    <source>
        <strain evidence="7">MED-G24</strain>
    </source>
</reference>
<name>A0A2A5WX61_9GAMM</name>
<keyword evidence="3" id="KW-0997">Cell inner membrane</keyword>
<protein>
    <submittedName>
        <fullName evidence="7">Lipid A biosynthesis lauroyl acyltransferase</fullName>
    </submittedName>
</protein>
<dbReference type="EMBL" id="NTKD01000006">
    <property type="protein sequence ID" value="PDH41135.1"/>
    <property type="molecule type" value="Genomic_DNA"/>
</dbReference>
<accession>A0A2A5WX61</accession>
<dbReference type="GO" id="GO:0016746">
    <property type="term" value="F:acyltransferase activity"/>
    <property type="evidence" value="ECO:0007669"/>
    <property type="project" value="UniProtKB-KW"/>
</dbReference>
<dbReference type="PANTHER" id="PTHR30606:SF10">
    <property type="entry name" value="PHOSPHATIDYLINOSITOL MANNOSIDE ACYLTRANSFERASE"/>
    <property type="match status" value="1"/>
</dbReference>
<dbReference type="PANTHER" id="PTHR30606">
    <property type="entry name" value="LIPID A BIOSYNTHESIS LAUROYL ACYLTRANSFERASE"/>
    <property type="match status" value="1"/>
</dbReference>
<keyword evidence="5" id="KW-0472">Membrane</keyword>
<sequence length="299" mass="33565">MAGRILVLILRGLASLPHSWLMAVGALIGRLHVVFRSRAYRVTQTNLELCYPDMSDVDRARLVRSSLVATATTMMETPAAWLGNPDRVDRWITRVDGEALLYDAIENGQSVLLLLPHLGNWELANVYFANRLPSTGLYQPPKQPALRHVMNKVRRNLGNEIVPTSRSGLTTLFRRLGEGKVVVVLPDQVPAAGEFVPFFGQEALTDSLVMRLILKSRPRVLAGAMVRGNDGGFTMHFLKADEGVYDADPKLALAAVNRSVERCVQLAPAQYQWEYKRFRERPAGMFRLYNYRGESSTYH</sequence>
<comment type="subcellular location">
    <subcellularLocation>
        <location evidence="1">Cell inner membrane</location>
    </subcellularLocation>
</comment>
<dbReference type="AlphaFoldDB" id="A0A2A5WX61"/>
<evidence type="ECO:0000256" key="1">
    <source>
        <dbReference type="ARBA" id="ARBA00004533"/>
    </source>
</evidence>
<evidence type="ECO:0000256" key="6">
    <source>
        <dbReference type="ARBA" id="ARBA00023315"/>
    </source>
</evidence>
<proteinExistence type="predicted"/>
<dbReference type="CDD" id="cd07984">
    <property type="entry name" value="LPLAT_LABLAT-like"/>
    <property type="match status" value="1"/>
</dbReference>
<dbReference type="Pfam" id="PF03279">
    <property type="entry name" value="Lip_A_acyltrans"/>
    <property type="match status" value="1"/>
</dbReference>
<dbReference type="PIRSF" id="PIRSF026649">
    <property type="entry name" value="MsbB"/>
    <property type="match status" value="1"/>
</dbReference>
<dbReference type="GO" id="GO:0005886">
    <property type="term" value="C:plasma membrane"/>
    <property type="evidence" value="ECO:0007669"/>
    <property type="project" value="UniProtKB-SubCell"/>
</dbReference>
<evidence type="ECO:0000313" key="8">
    <source>
        <dbReference type="Proteomes" id="UP000219327"/>
    </source>
</evidence>
<gene>
    <name evidence="7" type="ORF">CNE99_02340</name>
</gene>
<organism evidence="7 8">
    <name type="scientific">OM182 bacterium MED-G24</name>
    <dbReference type="NCBI Taxonomy" id="1986255"/>
    <lineage>
        <taxon>Bacteria</taxon>
        <taxon>Pseudomonadati</taxon>
        <taxon>Pseudomonadota</taxon>
        <taxon>Gammaproteobacteria</taxon>
        <taxon>OMG group</taxon>
        <taxon>OM182 clade</taxon>
    </lineage>
</organism>
<keyword evidence="4 7" id="KW-0808">Transferase</keyword>
<dbReference type="Proteomes" id="UP000219327">
    <property type="component" value="Unassembled WGS sequence"/>
</dbReference>
<dbReference type="GO" id="GO:0009247">
    <property type="term" value="P:glycolipid biosynthetic process"/>
    <property type="evidence" value="ECO:0007669"/>
    <property type="project" value="UniProtKB-ARBA"/>
</dbReference>
<keyword evidence="2" id="KW-1003">Cell membrane</keyword>
<evidence type="ECO:0000256" key="3">
    <source>
        <dbReference type="ARBA" id="ARBA00022519"/>
    </source>
</evidence>
<evidence type="ECO:0000256" key="5">
    <source>
        <dbReference type="ARBA" id="ARBA00023136"/>
    </source>
</evidence>
<dbReference type="InterPro" id="IPR004960">
    <property type="entry name" value="LipA_acyltrans"/>
</dbReference>
<comment type="caution">
    <text evidence="7">The sequence shown here is derived from an EMBL/GenBank/DDBJ whole genome shotgun (WGS) entry which is preliminary data.</text>
</comment>
<evidence type="ECO:0000256" key="2">
    <source>
        <dbReference type="ARBA" id="ARBA00022475"/>
    </source>
</evidence>
<evidence type="ECO:0000313" key="7">
    <source>
        <dbReference type="EMBL" id="PDH41135.1"/>
    </source>
</evidence>